<name>A0ABT9DB43_9CELL</name>
<dbReference type="PANTHER" id="PTHR34385">
    <property type="entry name" value="D-ALANYL-D-ALANINE CARBOXYPEPTIDASE"/>
    <property type="match status" value="1"/>
</dbReference>
<evidence type="ECO:0000256" key="1">
    <source>
        <dbReference type="SAM" id="MobiDB-lite"/>
    </source>
</evidence>
<evidence type="ECO:0000313" key="3">
    <source>
        <dbReference type="EMBL" id="MDO8107721.1"/>
    </source>
</evidence>
<accession>A0ABT9DB43</accession>
<dbReference type="Gene3D" id="3.30.1380.10">
    <property type="match status" value="1"/>
</dbReference>
<evidence type="ECO:0000313" key="4">
    <source>
        <dbReference type="Proteomes" id="UP001232536"/>
    </source>
</evidence>
<proteinExistence type="predicted"/>
<reference evidence="3 4" key="1">
    <citation type="submission" date="2023-07" db="EMBL/GenBank/DDBJ databases">
        <title>Description of novel actinomycetes strains, isolated from tidal flat sediment.</title>
        <authorList>
            <person name="Lu C."/>
        </authorList>
    </citation>
    <scope>NUCLEOTIDE SEQUENCE [LARGE SCALE GENOMIC DNA]</scope>
    <source>
        <strain evidence="3 4">SYSU T00b441</strain>
    </source>
</reference>
<sequence length="495" mass="50530">MPAPRHAWHRAAHRGPWWTAVPGTLGSFLSVLLRPAAALVAASALMAGSVTQLTIHQAALDAAAVATRAAEEAQRQAAVAAAERRRVAQAADTERLSGQATAYLAHHRRVARQTALSAVATADGVTAGPLELAPADQVASLDAAVAELAQLLDQTPDADVALTAAANAARATGTPGATDSGTTEPSAGAPAAVEPAAVAEPLPVVPLADAVRLISSGRHAPASPPDQQTTDPVVPPTESRSDTGDAPTVLPLAPHPRRAPSGPPLGPVLAAADTPTALSGPATAAVPATTLLANADLSLQDSQALTELAGRVVELSAQVQASIDEALAARKAAELARAQEAAAAAARAARNADRAAAADTFPNGGIPPAYLCGVDFQRGVQLRCDAAAALEALNRDYRRDTGRTLQVASSYRTAEQQAALHEEKGGLAATAGTSNHGRGQAIDLAGAGSLGQYDAPLYLWLRAHAGDEGWRHPSYMEPGGAGPYEPWHWEYGTRD</sequence>
<dbReference type="CDD" id="cd14814">
    <property type="entry name" value="Peptidase_M15"/>
    <property type="match status" value="1"/>
</dbReference>
<dbReference type="InterPro" id="IPR003709">
    <property type="entry name" value="VanY-like_core_dom"/>
</dbReference>
<feature type="region of interest" description="Disordered" evidence="1">
    <location>
        <begin position="217"/>
        <end position="281"/>
    </location>
</feature>
<dbReference type="RefSeq" id="WP_304601332.1">
    <property type="nucleotide sequence ID" value="NZ_JAUQYP010000001.1"/>
</dbReference>
<evidence type="ECO:0000259" key="2">
    <source>
        <dbReference type="Pfam" id="PF02557"/>
    </source>
</evidence>
<keyword evidence="3" id="KW-0378">Hydrolase</keyword>
<keyword evidence="3" id="KW-0121">Carboxypeptidase</keyword>
<comment type="caution">
    <text evidence="3">The sequence shown here is derived from an EMBL/GenBank/DDBJ whole genome shotgun (WGS) entry which is preliminary data.</text>
</comment>
<dbReference type="EMBL" id="JAUQYP010000001">
    <property type="protein sequence ID" value="MDO8107721.1"/>
    <property type="molecule type" value="Genomic_DNA"/>
</dbReference>
<dbReference type="InterPro" id="IPR009045">
    <property type="entry name" value="Zn_M74/Hedgehog-like"/>
</dbReference>
<dbReference type="Pfam" id="PF02557">
    <property type="entry name" value="VanY"/>
    <property type="match status" value="1"/>
</dbReference>
<feature type="domain" description="D-alanyl-D-alanine carboxypeptidase-like core" evidence="2">
    <location>
        <begin position="381"/>
        <end position="491"/>
    </location>
</feature>
<dbReference type="PANTHER" id="PTHR34385:SF1">
    <property type="entry name" value="PEPTIDOGLYCAN L-ALANYL-D-GLUTAMATE ENDOPEPTIDASE CWLK"/>
    <property type="match status" value="1"/>
</dbReference>
<dbReference type="SUPFAM" id="SSF55166">
    <property type="entry name" value="Hedgehog/DD-peptidase"/>
    <property type="match status" value="1"/>
</dbReference>
<gene>
    <name evidence="3" type="ORF">Q6348_10990</name>
</gene>
<organism evidence="3 4">
    <name type="scientific">Actinotalea lenta</name>
    <dbReference type="NCBI Taxonomy" id="3064654"/>
    <lineage>
        <taxon>Bacteria</taxon>
        <taxon>Bacillati</taxon>
        <taxon>Actinomycetota</taxon>
        <taxon>Actinomycetes</taxon>
        <taxon>Micrococcales</taxon>
        <taxon>Cellulomonadaceae</taxon>
        <taxon>Actinotalea</taxon>
    </lineage>
</organism>
<keyword evidence="3" id="KW-0645">Protease</keyword>
<dbReference type="GO" id="GO:0004180">
    <property type="term" value="F:carboxypeptidase activity"/>
    <property type="evidence" value="ECO:0007669"/>
    <property type="project" value="UniProtKB-KW"/>
</dbReference>
<dbReference type="InterPro" id="IPR052179">
    <property type="entry name" value="DD-CPase-like"/>
</dbReference>
<dbReference type="Proteomes" id="UP001232536">
    <property type="component" value="Unassembled WGS sequence"/>
</dbReference>
<protein>
    <submittedName>
        <fullName evidence="3">D-alanyl-D-alanine carboxypeptidase family protein</fullName>
    </submittedName>
</protein>
<feature type="region of interest" description="Disordered" evidence="1">
    <location>
        <begin position="171"/>
        <end position="192"/>
    </location>
</feature>
<keyword evidence="4" id="KW-1185">Reference proteome</keyword>